<dbReference type="OrthoDB" id="227596at2"/>
<evidence type="ECO:0000256" key="5">
    <source>
        <dbReference type="ARBA" id="ARBA00022741"/>
    </source>
</evidence>
<organism evidence="11 12">
    <name type="scientific">Streptomyces globosus</name>
    <dbReference type="NCBI Taxonomy" id="68209"/>
    <lineage>
        <taxon>Bacteria</taxon>
        <taxon>Bacillati</taxon>
        <taxon>Actinomycetota</taxon>
        <taxon>Actinomycetes</taxon>
        <taxon>Kitasatosporales</taxon>
        <taxon>Streptomycetaceae</taxon>
        <taxon>Streptomyces</taxon>
    </lineage>
</organism>
<evidence type="ECO:0000256" key="3">
    <source>
        <dbReference type="ARBA" id="ARBA00022553"/>
    </source>
</evidence>
<dbReference type="Gene3D" id="1.20.5.1930">
    <property type="match status" value="1"/>
</dbReference>
<evidence type="ECO:0000256" key="9">
    <source>
        <dbReference type="SAM" id="Phobius"/>
    </source>
</evidence>
<feature type="transmembrane region" description="Helical" evidence="9">
    <location>
        <begin position="73"/>
        <end position="90"/>
    </location>
</feature>
<keyword evidence="6 11" id="KW-0418">Kinase</keyword>
<dbReference type="SUPFAM" id="SSF55874">
    <property type="entry name" value="ATPase domain of HSP90 chaperone/DNA topoisomerase II/histidine kinase"/>
    <property type="match status" value="1"/>
</dbReference>
<dbReference type="InterPro" id="IPR011712">
    <property type="entry name" value="Sig_transdc_His_kin_sub3_dim/P"/>
</dbReference>
<evidence type="ECO:0000256" key="1">
    <source>
        <dbReference type="ARBA" id="ARBA00000085"/>
    </source>
</evidence>
<dbReference type="Gene3D" id="3.30.565.10">
    <property type="entry name" value="Histidine kinase-like ATPase, C-terminal domain"/>
    <property type="match status" value="1"/>
</dbReference>
<proteinExistence type="predicted"/>
<sequence length="406" mass="41267">METSTAGGGGGRAARSAWRTAALWGGAGLATLVLGNLVLRVPLGVGDRIADPAAMLAAASVLTATLLVRRAPLATLVLTLGFGVAVVFLYYSPGVASVPVLAAAGALGRVAVVRSRRAALAAVGATVLVLILVQLARPVEGGPALVLVQGQLPVVVLAWLVGDSVRRSREAAAQAHAAATEQALTDERLRIARELHDMVAHSIGIIAIQAGVGSRVIDTRPDQARDALQAIEATSRDTLSSLRRTLVALRRGGPAPLAPAPGLDGLERLAAATAGDTGLRIDVAVSGRRRPLPQDVELAAYRIVQEALTNTVRHARARHCRVGVAYEDGALALDITDDGRSSPAQEGGSGFGITGMRERAALLGGSLDAGPLPAGGFRVAAVLPLPATAVPAATAPATAPAAEEAR</sequence>
<dbReference type="InterPro" id="IPR036890">
    <property type="entry name" value="HATPase_C_sf"/>
</dbReference>
<dbReference type="InterPro" id="IPR050482">
    <property type="entry name" value="Sensor_HK_TwoCompSys"/>
</dbReference>
<dbReference type="GO" id="GO:0005524">
    <property type="term" value="F:ATP binding"/>
    <property type="evidence" value="ECO:0007669"/>
    <property type="project" value="UniProtKB-KW"/>
</dbReference>
<keyword evidence="7" id="KW-0067">ATP-binding</keyword>
<dbReference type="RefSeq" id="WP_114057984.1">
    <property type="nucleotide sequence ID" value="NZ_CP030862.1"/>
</dbReference>
<keyword evidence="12" id="KW-1185">Reference proteome</keyword>
<evidence type="ECO:0000256" key="4">
    <source>
        <dbReference type="ARBA" id="ARBA00022679"/>
    </source>
</evidence>
<keyword evidence="8" id="KW-0902">Two-component regulatory system</keyword>
<evidence type="ECO:0000256" key="6">
    <source>
        <dbReference type="ARBA" id="ARBA00022777"/>
    </source>
</evidence>
<comment type="catalytic activity">
    <reaction evidence="1">
        <text>ATP + protein L-histidine = ADP + protein N-phospho-L-histidine.</text>
        <dbReference type="EC" id="2.7.13.3"/>
    </reaction>
</comment>
<dbReference type="GO" id="GO:0000155">
    <property type="term" value="F:phosphorelay sensor kinase activity"/>
    <property type="evidence" value="ECO:0007669"/>
    <property type="project" value="InterPro"/>
</dbReference>
<dbReference type="AlphaFoldDB" id="A0A344U7E0"/>
<keyword evidence="3" id="KW-0597">Phosphoprotein</keyword>
<name>A0A344U7E0_9ACTN</name>
<dbReference type="KEGG" id="sgz:C0216_28290"/>
<dbReference type="PANTHER" id="PTHR24421">
    <property type="entry name" value="NITRATE/NITRITE SENSOR PROTEIN NARX-RELATED"/>
    <property type="match status" value="1"/>
</dbReference>
<accession>A0A344U7E0</accession>
<dbReference type="EMBL" id="CP030862">
    <property type="protein sequence ID" value="AXE26811.1"/>
    <property type="molecule type" value="Genomic_DNA"/>
</dbReference>
<gene>
    <name evidence="11" type="ORF">C0216_28290</name>
</gene>
<dbReference type="GO" id="GO:0046983">
    <property type="term" value="F:protein dimerization activity"/>
    <property type="evidence" value="ECO:0007669"/>
    <property type="project" value="InterPro"/>
</dbReference>
<dbReference type="CDD" id="cd16917">
    <property type="entry name" value="HATPase_UhpB-NarQ-NarX-like"/>
    <property type="match status" value="1"/>
</dbReference>
<reference evidence="11 12" key="1">
    <citation type="submission" date="2018-01" db="EMBL/GenBank/DDBJ databases">
        <title>Draft genome Sequence of streptomyces globosus LZH-48.</title>
        <authorList>
            <person name="Ran K."/>
            <person name="Li Z."/>
            <person name="Wei S."/>
            <person name="Dong R."/>
        </authorList>
    </citation>
    <scope>NUCLEOTIDE SEQUENCE [LARGE SCALE GENOMIC DNA]</scope>
    <source>
        <strain evidence="11 12">LZH-48</strain>
    </source>
</reference>
<dbReference type="EC" id="2.7.13.3" evidence="2"/>
<evidence type="ECO:0000256" key="8">
    <source>
        <dbReference type="ARBA" id="ARBA00023012"/>
    </source>
</evidence>
<keyword evidence="9" id="KW-1133">Transmembrane helix</keyword>
<dbReference type="Pfam" id="PF02518">
    <property type="entry name" value="HATPase_c"/>
    <property type="match status" value="1"/>
</dbReference>
<keyword evidence="9" id="KW-0472">Membrane</keyword>
<evidence type="ECO:0000256" key="7">
    <source>
        <dbReference type="ARBA" id="ARBA00022840"/>
    </source>
</evidence>
<feature type="transmembrane region" description="Helical" evidence="9">
    <location>
        <begin position="21"/>
        <end position="43"/>
    </location>
</feature>
<keyword evidence="9" id="KW-0812">Transmembrane</keyword>
<dbReference type="InterPro" id="IPR003594">
    <property type="entry name" value="HATPase_dom"/>
</dbReference>
<dbReference type="SMART" id="SM00387">
    <property type="entry name" value="HATPase_c"/>
    <property type="match status" value="1"/>
</dbReference>
<dbReference type="Proteomes" id="UP000252004">
    <property type="component" value="Chromosome"/>
</dbReference>
<evidence type="ECO:0000256" key="2">
    <source>
        <dbReference type="ARBA" id="ARBA00012438"/>
    </source>
</evidence>
<feature type="transmembrane region" description="Helical" evidence="9">
    <location>
        <begin position="96"/>
        <end position="112"/>
    </location>
</feature>
<feature type="domain" description="Histidine kinase/HSP90-like ATPase" evidence="10">
    <location>
        <begin position="295"/>
        <end position="387"/>
    </location>
</feature>
<dbReference type="GO" id="GO:0016020">
    <property type="term" value="C:membrane"/>
    <property type="evidence" value="ECO:0007669"/>
    <property type="project" value="InterPro"/>
</dbReference>
<feature type="transmembrane region" description="Helical" evidence="9">
    <location>
        <begin position="49"/>
        <end position="68"/>
    </location>
</feature>
<dbReference type="PANTHER" id="PTHR24421:SF10">
    <property type="entry name" value="NITRATE_NITRITE SENSOR PROTEIN NARQ"/>
    <property type="match status" value="1"/>
</dbReference>
<evidence type="ECO:0000313" key="12">
    <source>
        <dbReference type="Proteomes" id="UP000252004"/>
    </source>
</evidence>
<feature type="transmembrane region" description="Helical" evidence="9">
    <location>
        <begin position="119"/>
        <end position="136"/>
    </location>
</feature>
<keyword evidence="5" id="KW-0547">Nucleotide-binding</keyword>
<keyword evidence="4" id="KW-0808">Transferase</keyword>
<dbReference type="Pfam" id="PF07730">
    <property type="entry name" value="HisKA_3"/>
    <property type="match status" value="1"/>
</dbReference>
<evidence type="ECO:0000259" key="10">
    <source>
        <dbReference type="SMART" id="SM00387"/>
    </source>
</evidence>
<protein>
    <recommendedName>
        <fullName evidence="2">histidine kinase</fullName>
        <ecNumber evidence="2">2.7.13.3</ecNumber>
    </recommendedName>
</protein>
<evidence type="ECO:0000313" key="11">
    <source>
        <dbReference type="EMBL" id="AXE26811.1"/>
    </source>
</evidence>